<dbReference type="PANTHER" id="PTHR11786:SF0">
    <property type="entry name" value="ARYLAMINE N-ACETYLTRANSFERASE 4-RELATED"/>
    <property type="match status" value="1"/>
</dbReference>
<gene>
    <name evidence="3" type="primary">nhoA</name>
    <name evidence="3" type="ORF">ERS140147_01143</name>
</gene>
<dbReference type="Proteomes" id="UP000044616">
    <property type="component" value="Unassembled WGS sequence"/>
</dbReference>
<dbReference type="Pfam" id="PF00797">
    <property type="entry name" value="Acetyltransf_2"/>
    <property type="match status" value="1"/>
</dbReference>
<evidence type="ECO:0000313" key="3">
    <source>
        <dbReference type="EMBL" id="CDR28023.1"/>
    </source>
</evidence>
<name>A0A077VMC4_9STAP</name>
<keyword evidence="3" id="KW-0808">Transferase</keyword>
<proteinExistence type="inferred from homology"/>
<sequence>MNIAKLEDYLQIDASRFNQPSIEALNYYATRFMLTVPFENIDVQNGKPISIDIDVLFNKIVRDKRGGFCYELNSFFKAYLLQKGFNPSLMSATIHTPNGGRSLNGSHASLVVPINNVFYVADVGFGDLPLHAMPITSSDQTQPVTDISGTFRAIFENEHKELFYVQKFENNNWNTKYEAEFKPKQIDDFNSNIEYNQTNPDSIFVQHLLITMPQSFGRATMSENHLTLTKNSTSEKFDVTKDNYKHFLAKYFGLNVTINRIENDDSKT</sequence>
<dbReference type="SUPFAM" id="SSF54001">
    <property type="entry name" value="Cysteine proteinases"/>
    <property type="match status" value="1"/>
</dbReference>
<comment type="similarity">
    <text evidence="1 2">Belongs to the arylamine N-acetyltransferase family.</text>
</comment>
<dbReference type="Gene3D" id="3.30.2140.20">
    <property type="match status" value="1"/>
</dbReference>
<evidence type="ECO:0000256" key="2">
    <source>
        <dbReference type="RuleBase" id="RU003452"/>
    </source>
</evidence>
<dbReference type="InterPro" id="IPR001447">
    <property type="entry name" value="Arylamine_N-AcTrfase"/>
</dbReference>
<dbReference type="PANTHER" id="PTHR11786">
    <property type="entry name" value="N-HYDROXYARYLAMINE O-ACETYLTRANSFERASE"/>
    <property type="match status" value="1"/>
</dbReference>
<keyword evidence="3" id="KW-0012">Acyltransferase</keyword>
<evidence type="ECO:0000256" key="1">
    <source>
        <dbReference type="ARBA" id="ARBA00006547"/>
    </source>
</evidence>
<accession>A0A077VMC4</accession>
<dbReference type="EMBL" id="CCEH01000008">
    <property type="protein sequence ID" value="CDR28023.1"/>
    <property type="molecule type" value="Genomic_DNA"/>
</dbReference>
<dbReference type="GO" id="GO:0046990">
    <property type="term" value="F:N-hydroxyarylamine O-acetyltransferase activity"/>
    <property type="evidence" value="ECO:0007669"/>
    <property type="project" value="UniProtKB-EC"/>
</dbReference>
<reference evidence="3 4" key="1">
    <citation type="submission" date="2014-05" db="EMBL/GenBank/DDBJ databases">
        <authorList>
            <person name="Aslett A.Martin."/>
            <person name="De Silva Nishadi"/>
        </authorList>
    </citation>
    <scope>NUCLEOTIDE SEQUENCE [LARGE SCALE GENOMIC DNA]</scope>
</reference>
<dbReference type="PRINTS" id="PR01543">
    <property type="entry name" value="ANATRNSFRASE"/>
</dbReference>
<organism evidence="3 4">
    <name type="scientific">Staphylococcus schweitzeri</name>
    <dbReference type="NCBI Taxonomy" id="1654388"/>
    <lineage>
        <taxon>Bacteria</taxon>
        <taxon>Bacillati</taxon>
        <taxon>Bacillota</taxon>
        <taxon>Bacilli</taxon>
        <taxon>Bacillales</taxon>
        <taxon>Staphylococcaceae</taxon>
        <taxon>Staphylococcus</taxon>
    </lineage>
</organism>
<dbReference type="RefSeq" id="WP_047530467.1">
    <property type="nucleotide sequence ID" value="NZ_CCEH01000008.1"/>
</dbReference>
<dbReference type="EC" id="2.3.1.118" evidence="3"/>
<dbReference type="AlphaFoldDB" id="A0A077VMC4"/>
<protein>
    <submittedName>
        <fullName evidence="3">N-hydroxyarylamine O-acetyltransferase</fullName>
        <ecNumber evidence="3">2.3.1.118</ecNumber>
    </submittedName>
</protein>
<dbReference type="InterPro" id="IPR038765">
    <property type="entry name" value="Papain-like_cys_pep_sf"/>
</dbReference>
<dbReference type="InterPro" id="IPR053710">
    <property type="entry name" value="Arylamine_NAT_domain_sf"/>
</dbReference>
<evidence type="ECO:0000313" key="4">
    <source>
        <dbReference type="Proteomes" id="UP000044616"/>
    </source>
</evidence>